<dbReference type="Gene3D" id="2.30.230.10">
    <property type="entry name" value="Lipovitellin, beta-sheet shell regions, chain A"/>
    <property type="match status" value="1"/>
</dbReference>
<keyword evidence="10" id="KW-1185">Reference proteome</keyword>
<dbReference type="GO" id="GO:0042157">
    <property type="term" value="P:lipoprotein metabolic process"/>
    <property type="evidence" value="ECO:0007669"/>
    <property type="project" value="TreeGrafter"/>
</dbReference>
<sequence length="725" mass="80266">MSDLSKGPVKQLIQEVKLLNVSERTENQNIFKSIDIEALLGPTTLKKPVIFHWNSGKIETLYGSPEETGLVLNLKRGLVSLFQLQTGPGTITEVDVSGNCRVTYKTDNDQVTKIKDLHSCERPDFVFGASNRVLGVQWQPTCKGLYSVENGVIKAAVSEESHVVSLNLQSTVGAKISSRQHLLYLTSEERSVEISGKNLQEALDNLGVYTPFPLTGSLVKGPCKLCTPASDYFKSLNKNTDLQDVSQISTTRTFLAFVQLLREAKKVDILNVLKKAAATEISFLIDSVTATQTESSLSALSEYLDFTKETQISQQRTFLYASAFSSNPTKELLHILLAKLRGKIGSREIRETTISVIGAVIRKLCQRNLCNLQDVEVAKKVILDGLNAATEEADVKMYLLALKNALLPETVPLLLKYTEWQSSSVVAFAVTALQRFPSVYITQEVKKRMNRIFHQSSNRYGAGVRLAALDVILNNQPSDMELKNILLSVGEIESEPSKYITEKLQGILHSEHHPASSNEAERDDAEATAGMSMILFDVQLPPIVFFQGYTDLMEKAWSLTEEPISIIKGSILFIDHLQEILLQSGLQAATEFQGGLGIDISGSIELSLWSQKTKTNIRNRGTLVIHSVINVDTPFAQAGVNSSSEAAASLDFVSNVNFLDSPILICLQMLKKPFPYRETVTIYESLPKGAQFAIRKQRTLRVQGTELPLHRANSEMCKKLHSERA</sequence>
<reference evidence="9 10" key="1">
    <citation type="journal article" date="2018" name="Nat. Ecol. Evol.">
        <title>Shark genomes provide insights into elasmobranch evolution and the origin of vertebrates.</title>
        <authorList>
            <person name="Hara Y"/>
            <person name="Yamaguchi K"/>
            <person name="Onimaru K"/>
            <person name="Kadota M"/>
            <person name="Koyanagi M"/>
            <person name="Keeley SD"/>
            <person name="Tatsumi K"/>
            <person name="Tanaka K"/>
            <person name="Motone F"/>
            <person name="Kageyama Y"/>
            <person name="Nozu R"/>
            <person name="Adachi N"/>
            <person name="Nishimura O"/>
            <person name="Nakagawa R"/>
            <person name="Tanegashima C"/>
            <person name="Kiyatake I"/>
            <person name="Matsumoto R"/>
            <person name="Murakumo K"/>
            <person name="Nishida K"/>
            <person name="Terakita A"/>
            <person name="Kuratani S"/>
            <person name="Sato K"/>
            <person name="Hyodo S Kuraku.S."/>
        </authorList>
    </citation>
    <scope>NUCLEOTIDE SEQUENCE [LARGE SCALE GENOMIC DNA]</scope>
</reference>
<dbReference type="Pfam" id="PF01347">
    <property type="entry name" value="Vitellogenin_N"/>
    <property type="match status" value="1"/>
</dbReference>
<comment type="caution">
    <text evidence="7">Lacks conserved residue(s) required for the propagation of feature annotation.</text>
</comment>
<comment type="caution">
    <text evidence="9">The sequence shown here is derived from an EMBL/GenBank/DDBJ whole genome shotgun (WGS) entry which is preliminary data.</text>
</comment>
<keyword evidence="2" id="KW-0813">Transport</keyword>
<keyword evidence="6" id="KW-1015">Disulfide bond</keyword>
<dbReference type="GO" id="GO:0008289">
    <property type="term" value="F:lipid binding"/>
    <property type="evidence" value="ECO:0007669"/>
    <property type="project" value="InterPro"/>
</dbReference>
<dbReference type="InterPro" id="IPR039988">
    <property type="entry name" value="MTTP"/>
</dbReference>
<proteinExistence type="predicted"/>
<comment type="subcellular location">
    <subcellularLocation>
        <location evidence="1">Endoplasmic reticulum</location>
    </subcellularLocation>
</comment>
<dbReference type="InterPro" id="IPR001747">
    <property type="entry name" value="Vitellogenin_N"/>
</dbReference>
<evidence type="ECO:0000256" key="4">
    <source>
        <dbReference type="ARBA" id="ARBA00022824"/>
    </source>
</evidence>
<dbReference type="OMA" id="AMRRIFH"/>
<dbReference type="InterPro" id="IPR011030">
    <property type="entry name" value="Lipovitellin_superhlx_dom"/>
</dbReference>
<dbReference type="GO" id="GO:0005548">
    <property type="term" value="F:phospholipid transporter activity"/>
    <property type="evidence" value="ECO:0007669"/>
    <property type="project" value="InterPro"/>
</dbReference>
<keyword evidence="3" id="KW-0732">Signal</keyword>
<evidence type="ECO:0000256" key="5">
    <source>
        <dbReference type="ARBA" id="ARBA00023055"/>
    </source>
</evidence>
<dbReference type="InterPro" id="IPR015819">
    <property type="entry name" value="Lipid_transp_b-sht_shell"/>
</dbReference>
<dbReference type="GO" id="GO:0005794">
    <property type="term" value="C:Golgi apparatus"/>
    <property type="evidence" value="ECO:0007669"/>
    <property type="project" value="TreeGrafter"/>
</dbReference>
<name>A0A401P425_SCYTO</name>
<evidence type="ECO:0000256" key="2">
    <source>
        <dbReference type="ARBA" id="ARBA00022448"/>
    </source>
</evidence>
<dbReference type="GO" id="GO:0120013">
    <property type="term" value="F:lipid transfer activity"/>
    <property type="evidence" value="ECO:0007669"/>
    <property type="project" value="UniProtKB-ARBA"/>
</dbReference>
<gene>
    <name evidence="9" type="ORF">scyTo_0008132</name>
</gene>
<dbReference type="SUPFAM" id="SSF56968">
    <property type="entry name" value="Lipovitellin-phosvitin complex, beta-sheet shell regions"/>
    <property type="match status" value="1"/>
</dbReference>
<dbReference type="InterPro" id="IPR015816">
    <property type="entry name" value="Vitellinogen_b-sht_N"/>
</dbReference>
<dbReference type="FunFam" id="2.30.230.10:FF:000001">
    <property type="entry name" value="Microsomal triglyceride transfer protein large subunit"/>
    <property type="match status" value="1"/>
</dbReference>
<keyword evidence="5" id="KW-0445">Lipid transport</keyword>
<feature type="domain" description="Vitellogenin" evidence="8">
    <location>
        <begin position="1"/>
        <end position="576"/>
    </location>
</feature>
<dbReference type="STRING" id="75743.A0A401P425"/>
<evidence type="ECO:0000259" key="8">
    <source>
        <dbReference type="PROSITE" id="PS51211"/>
    </source>
</evidence>
<organism evidence="9 10">
    <name type="scientific">Scyliorhinus torazame</name>
    <name type="common">Cloudy catshark</name>
    <name type="synonym">Catulus torazame</name>
    <dbReference type="NCBI Taxonomy" id="75743"/>
    <lineage>
        <taxon>Eukaryota</taxon>
        <taxon>Metazoa</taxon>
        <taxon>Chordata</taxon>
        <taxon>Craniata</taxon>
        <taxon>Vertebrata</taxon>
        <taxon>Chondrichthyes</taxon>
        <taxon>Elasmobranchii</taxon>
        <taxon>Galeomorphii</taxon>
        <taxon>Galeoidea</taxon>
        <taxon>Carcharhiniformes</taxon>
        <taxon>Scyliorhinidae</taxon>
        <taxon>Scyliorhinus</taxon>
    </lineage>
</organism>
<evidence type="ECO:0000256" key="6">
    <source>
        <dbReference type="ARBA" id="ARBA00023157"/>
    </source>
</evidence>
<accession>A0A401P425</accession>
<evidence type="ECO:0000313" key="10">
    <source>
        <dbReference type="Proteomes" id="UP000288216"/>
    </source>
</evidence>
<dbReference type="Gene3D" id="1.25.10.20">
    <property type="entry name" value="Vitellinogen, superhelical"/>
    <property type="match status" value="1"/>
</dbReference>
<dbReference type="Pfam" id="PF19444">
    <property type="entry name" value="MTP_lip_bd"/>
    <property type="match status" value="1"/>
</dbReference>
<dbReference type="SMART" id="SM00638">
    <property type="entry name" value="LPD_N"/>
    <property type="match status" value="1"/>
</dbReference>
<dbReference type="AlphaFoldDB" id="A0A401P425"/>
<dbReference type="SUPFAM" id="SSF48431">
    <property type="entry name" value="Lipovitellin-phosvitin complex, superhelical domain"/>
    <property type="match status" value="1"/>
</dbReference>
<dbReference type="OrthoDB" id="5865932at2759"/>
<dbReference type="PROSITE" id="PS51211">
    <property type="entry name" value="VITELLOGENIN"/>
    <property type="match status" value="1"/>
</dbReference>
<dbReference type="PANTHER" id="PTHR13024">
    <property type="entry name" value="MICROSOMAL TRIGLYCERIDE TRANSFER PROTEIN, LARGE SUBUNIT"/>
    <property type="match status" value="1"/>
</dbReference>
<evidence type="ECO:0000256" key="1">
    <source>
        <dbReference type="ARBA" id="ARBA00004240"/>
    </source>
</evidence>
<evidence type="ECO:0000313" key="9">
    <source>
        <dbReference type="EMBL" id="GCB67850.1"/>
    </source>
</evidence>
<dbReference type="GO" id="GO:0016323">
    <property type="term" value="C:basolateral plasma membrane"/>
    <property type="evidence" value="ECO:0007669"/>
    <property type="project" value="TreeGrafter"/>
</dbReference>
<dbReference type="PANTHER" id="PTHR13024:SF2">
    <property type="entry name" value="MICROSOMAL TRIGLYCERIDE TRANSFER PROTEIN-LIKE"/>
    <property type="match status" value="1"/>
</dbReference>
<evidence type="ECO:0000256" key="7">
    <source>
        <dbReference type="PROSITE-ProRule" id="PRU00557"/>
    </source>
</evidence>
<dbReference type="InterPro" id="IPR045811">
    <property type="entry name" value="MTP_lip-bd"/>
</dbReference>
<dbReference type="FunFam" id="1.25.10.20:FF:000001">
    <property type="entry name" value="microsomal triglyceride transfer protein large subunit"/>
    <property type="match status" value="1"/>
</dbReference>
<protein>
    <recommendedName>
        <fullName evidence="8">Vitellogenin domain-containing protein</fullName>
    </recommendedName>
</protein>
<dbReference type="EMBL" id="BFAA01003057">
    <property type="protein sequence ID" value="GCB67850.1"/>
    <property type="molecule type" value="Genomic_DNA"/>
</dbReference>
<keyword evidence="4" id="KW-0256">Endoplasmic reticulum</keyword>
<evidence type="ECO:0000256" key="3">
    <source>
        <dbReference type="ARBA" id="ARBA00022729"/>
    </source>
</evidence>
<dbReference type="Proteomes" id="UP000288216">
    <property type="component" value="Unassembled WGS sequence"/>
</dbReference>
<dbReference type="GO" id="GO:0005783">
    <property type="term" value="C:endoplasmic reticulum"/>
    <property type="evidence" value="ECO:0007669"/>
    <property type="project" value="UniProtKB-SubCell"/>
</dbReference>